<dbReference type="GO" id="GO:0070478">
    <property type="term" value="P:nuclear-transcribed mRNA catabolic process, 3'-5' exonucleolytic nonsense-mediated decay"/>
    <property type="evidence" value="ECO:0007669"/>
    <property type="project" value="TreeGrafter"/>
</dbReference>
<evidence type="ECO:0000256" key="2">
    <source>
        <dbReference type="ARBA" id="ARBA00022801"/>
    </source>
</evidence>
<dbReference type="Gene3D" id="1.10.3380.30">
    <property type="match status" value="1"/>
</dbReference>
<protein>
    <submittedName>
        <fullName evidence="7">Superfamily II RNA helicase</fullName>
    </submittedName>
</protein>
<dbReference type="Proteomes" id="UP000184076">
    <property type="component" value="Unassembled WGS sequence"/>
</dbReference>
<feature type="region of interest" description="Disordered" evidence="5">
    <location>
        <begin position="1"/>
        <end position="24"/>
    </location>
</feature>
<reference evidence="8" key="1">
    <citation type="submission" date="2016-11" db="EMBL/GenBank/DDBJ databases">
        <authorList>
            <person name="Varghese N."/>
            <person name="Submissions S."/>
        </authorList>
    </citation>
    <scope>NUCLEOTIDE SEQUENCE [LARGE SCALE GENOMIC DNA]</scope>
    <source>
        <strain evidence="8">DSM 9756</strain>
    </source>
</reference>
<keyword evidence="3 7" id="KW-0347">Helicase</keyword>
<dbReference type="GO" id="GO:0003676">
    <property type="term" value="F:nucleic acid binding"/>
    <property type="evidence" value="ECO:0007669"/>
    <property type="project" value="InterPro"/>
</dbReference>
<dbReference type="SMART" id="SM01142">
    <property type="entry name" value="DSHCT"/>
    <property type="match status" value="1"/>
</dbReference>
<keyword evidence="2" id="KW-0378">Hydrolase</keyword>
<dbReference type="EMBL" id="FQVB01000025">
    <property type="protein sequence ID" value="SHF70957.1"/>
    <property type="molecule type" value="Genomic_DNA"/>
</dbReference>
<dbReference type="InterPro" id="IPR027417">
    <property type="entry name" value="P-loop_NTPase"/>
</dbReference>
<dbReference type="InterPro" id="IPR001650">
    <property type="entry name" value="Helicase_C-like"/>
</dbReference>
<feature type="domain" description="Helicase ATP-binding" evidence="6">
    <location>
        <begin position="55"/>
        <end position="215"/>
    </location>
</feature>
<dbReference type="PANTHER" id="PTHR12131:SF1">
    <property type="entry name" value="ATP-DEPENDENT RNA HELICASE SUPV3L1, MITOCHONDRIAL-RELATED"/>
    <property type="match status" value="1"/>
</dbReference>
<dbReference type="AlphaFoldDB" id="A0A1M5DVD8"/>
<dbReference type="InterPro" id="IPR014001">
    <property type="entry name" value="Helicase_ATP-bd"/>
</dbReference>
<name>A0A1M5DVD8_9BACT</name>
<proteinExistence type="predicted"/>
<dbReference type="PANTHER" id="PTHR12131">
    <property type="entry name" value="ATP-DEPENDENT RNA AND DNA HELICASE"/>
    <property type="match status" value="1"/>
</dbReference>
<evidence type="ECO:0000256" key="4">
    <source>
        <dbReference type="ARBA" id="ARBA00022840"/>
    </source>
</evidence>
<dbReference type="PROSITE" id="PS51192">
    <property type="entry name" value="HELICASE_ATP_BIND_1"/>
    <property type="match status" value="1"/>
</dbReference>
<accession>A0A1M5DVD8</accession>
<dbReference type="SMART" id="SM00487">
    <property type="entry name" value="DEXDc"/>
    <property type="match status" value="1"/>
</dbReference>
<evidence type="ECO:0000256" key="5">
    <source>
        <dbReference type="SAM" id="MobiDB-lite"/>
    </source>
</evidence>
<dbReference type="Pfam" id="PF00270">
    <property type="entry name" value="DEAD"/>
    <property type="match status" value="1"/>
</dbReference>
<sequence length="897" mass="102446">MRRRHGGPRKKTPPKDPSRQDTFRLKISPKVRKVLDRIGVPEPRPFVPDPFQVEAIEKVRRHDVLVTAPTGAGKTYIAIEAIREVFRKGGRSWYASPLKALSNAKLEEFSALFGPENVGILTGDRKENPDAPIIVGTTEILRNQLYDAMHRGEDLAVDLVVMDEAHYLGDPDRGVVWEEVLIYLPARVRLLLLSATIRNAQQICDWLLWLRQSPCLWVAATERPVPLYPLFLFPHGDLTPLGGKGGLFRPIRDLDPRQFSRRDFPDIARILEALRQADLLPAIFFLKSRADCERAIGLCPPVPKSAIKRRADFDRRLRELLDQWPFLKTHKHLSILRRSRVGAHHAGQLPHWKLLLEKLMQEGYLEAIFSTSTVAAGVNFPARTVVVPQSDRFNGREFVDLSATDLLQMTGRAGRRGMDEIGFVLVVPGRYQKAELIHDLLRSPPDAIQSQIRVNFSMVLNLLLSHEPEEIRTLFARSLATYQNLSREEHVRDLVRSFQQELTRWEPHMACGSMDVLAEVRPRFMRLQEEQRKAKKLARKQALEWSTQGLLTPGRLFLNRRGTLYVVVEPAGKDAPEVEAVRLQPPLQWSRGTVRTHGVRTRQIRDIGRKVASLPDRHDKKGWQDLMEHCRREGYRSLFGEGSAVERPEALQSATRTLAETALRKAQLPCTGCELFGPCHKASKHPFARLVQRYFAHRVEIQSVQEALWRSFQHHFRILKEEGYVTEEGHLTSDGLWASKLRLDQPLLVSEGIRRRVFPEKDPALLAALIAPFVMDRDRPGESQLSALIWKYPDLATPYFAMMKTLHRLREKLSQEGFETPALPFWTVVVVYHWAKGESWEVVKNLTGIDEGDLAMVMLRTADHLRQVESLAESHPELAASAREAIDRILREPVLVV</sequence>
<organism evidence="7 8">
    <name type="scientific">Desulfacinum infernum DSM 9756</name>
    <dbReference type="NCBI Taxonomy" id="1121391"/>
    <lineage>
        <taxon>Bacteria</taxon>
        <taxon>Pseudomonadati</taxon>
        <taxon>Thermodesulfobacteriota</taxon>
        <taxon>Syntrophobacteria</taxon>
        <taxon>Syntrophobacterales</taxon>
        <taxon>Syntrophobacteraceae</taxon>
        <taxon>Desulfacinum</taxon>
    </lineage>
</organism>
<dbReference type="GO" id="GO:0004386">
    <property type="term" value="F:helicase activity"/>
    <property type="evidence" value="ECO:0007669"/>
    <property type="project" value="UniProtKB-KW"/>
</dbReference>
<evidence type="ECO:0000256" key="3">
    <source>
        <dbReference type="ARBA" id="ARBA00022806"/>
    </source>
</evidence>
<evidence type="ECO:0000259" key="6">
    <source>
        <dbReference type="PROSITE" id="PS51192"/>
    </source>
</evidence>
<gene>
    <name evidence="7" type="ORF">SAMN02745206_02512</name>
</gene>
<evidence type="ECO:0000256" key="1">
    <source>
        <dbReference type="ARBA" id="ARBA00022741"/>
    </source>
</evidence>
<dbReference type="GO" id="GO:0016787">
    <property type="term" value="F:hydrolase activity"/>
    <property type="evidence" value="ECO:0007669"/>
    <property type="project" value="UniProtKB-KW"/>
</dbReference>
<dbReference type="STRING" id="1121391.SAMN02745206_02512"/>
<dbReference type="GO" id="GO:0055087">
    <property type="term" value="C:Ski complex"/>
    <property type="evidence" value="ECO:0007669"/>
    <property type="project" value="TreeGrafter"/>
</dbReference>
<dbReference type="GO" id="GO:0005524">
    <property type="term" value="F:ATP binding"/>
    <property type="evidence" value="ECO:0007669"/>
    <property type="project" value="UniProtKB-KW"/>
</dbReference>
<evidence type="ECO:0000313" key="7">
    <source>
        <dbReference type="EMBL" id="SHF70957.1"/>
    </source>
</evidence>
<feature type="compositionally biased region" description="Basic and acidic residues" evidence="5">
    <location>
        <begin position="13"/>
        <end position="24"/>
    </location>
</feature>
<feature type="compositionally biased region" description="Basic residues" evidence="5">
    <location>
        <begin position="1"/>
        <end position="12"/>
    </location>
</feature>
<dbReference type="InterPro" id="IPR012961">
    <property type="entry name" value="Ski2/MTR4_C"/>
</dbReference>
<dbReference type="Pfam" id="PF08148">
    <property type="entry name" value="DSHCT"/>
    <property type="match status" value="1"/>
</dbReference>
<keyword evidence="1" id="KW-0547">Nucleotide-binding</keyword>
<dbReference type="SUPFAM" id="SSF52540">
    <property type="entry name" value="P-loop containing nucleoside triphosphate hydrolases"/>
    <property type="match status" value="1"/>
</dbReference>
<evidence type="ECO:0000313" key="8">
    <source>
        <dbReference type="Proteomes" id="UP000184076"/>
    </source>
</evidence>
<keyword evidence="4" id="KW-0067">ATP-binding</keyword>
<dbReference type="InterPro" id="IPR011545">
    <property type="entry name" value="DEAD/DEAH_box_helicase_dom"/>
</dbReference>
<dbReference type="SMART" id="SM00490">
    <property type="entry name" value="HELICc"/>
    <property type="match status" value="1"/>
</dbReference>
<dbReference type="InterPro" id="IPR050699">
    <property type="entry name" value="RNA-DNA_Helicase"/>
</dbReference>
<keyword evidence="8" id="KW-1185">Reference proteome</keyword>
<dbReference type="Gene3D" id="3.40.50.300">
    <property type="entry name" value="P-loop containing nucleotide triphosphate hydrolases"/>
    <property type="match status" value="2"/>
</dbReference>